<organism evidence="1 2">
    <name type="scientific">Trichostrongylus colubriformis</name>
    <name type="common">Black scour worm</name>
    <dbReference type="NCBI Taxonomy" id="6319"/>
    <lineage>
        <taxon>Eukaryota</taxon>
        <taxon>Metazoa</taxon>
        <taxon>Ecdysozoa</taxon>
        <taxon>Nematoda</taxon>
        <taxon>Chromadorea</taxon>
        <taxon>Rhabditida</taxon>
        <taxon>Rhabditina</taxon>
        <taxon>Rhabditomorpha</taxon>
        <taxon>Strongyloidea</taxon>
        <taxon>Trichostrongylidae</taxon>
        <taxon>Trichostrongylus</taxon>
    </lineage>
</organism>
<proteinExistence type="predicted"/>
<protein>
    <submittedName>
        <fullName evidence="1">Uncharacterized protein</fullName>
    </submittedName>
</protein>
<reference evidence="1 2" key="1">
    <citation type="submission" date="2019-10" db="EMBL/GenBank/DDBJ databases">
        <title>Assembly and Annotation for the nematode Trichostrongylus colubriformis.</title>
        <authorList>
            <person name="Martin J."/>
        </authorList>
    </citation>
    <scope>NUCLEOTIDE SEQUENCE [LARGE SCALE GENOMIC DNA]</scope>
    <source>
        <strain evidence="1">G859</strain>
        <tissue evidence="1">Whole worm</tissue>
    </source>
</reference>
<name>A0AAN8FDL9_TRICO</name>
<dbReference type="AlphaFoldDB" id="A0AAN8FDL9"/>
<accession>A0AAN8FDL9</accession>
<comment type="caution">
    <text evidence="1">The sequence shown here is derived from an EMBL/GenBank/DDBJ whole genome shotgun (WGS) entry which is preliminary data.</text>
</comment>
<keyword evidence="2" id="KW-1185">Reference proteome</keyword>
<sequence length="86" mass="9695">MVGRMRRTRLSRSFPAITSGIQTSTSFLRSSPCLATQSSNRDDTFLPYVHILKNEALTSLIILFSTIRGQNTSPSVIVHFLRQRIV</sequence>
<evidence type="ECO:0000313" key="2">
    <source>
        <dbReference type="Proteomes" id="UP001331761"/>
    </source>
</evidence>
<evidence type="ECO:0000313" key="1">
    <source>
        <dbReference type="EMBL" id="KAK5975095.1"/>
    </source>
</evidence>
<dbReference type="EMBL" id="WIXE01013461">
    <property type="protein sequence ID" value="KAK5975095.1"/>
    <property type="molecule type" value="Genomic_DNA"/>
</dbReference>
<dbReference type="Proteomes" id="UP001331761">
    <property type="component" value="Unassembled WGS sequence"/>
</dbReference>
<gene>
    <name evidence="1" type="ORF">GCK32_021624</name>
</gene>